<organism evidence="3 4">
    <name type="scientific">Carnobacterium iners</name>
    <dbReference type="NCBI Taxonomy" id="1073423"/>
    <lineage>
        <taxon>Bacteria</taxon>
        <taxon>Bacillati</taxon>
        <taxon>Bacillota</taxon>
        <taxon>Bacilli</taxon>
        <taxon>Lactobacillales</taxon>
        <taxon>Carnobacteriaceae</taxon>
        <taxon>Carnobacterium</taxon>
    </lineage>
</organism>
<dbReference type="AlphaFoldDB" id="A0A1X7N954"/>
<evidence type="ECO:0000256" key="2">
    <source>
        <dbReference type="PIRSR" id="PIRSR006156-1"/>
    </source>
</evidence>
<gene>
    <name evidence="3" type="ORF">SAMN04488700_1634</name>
</gene>
<dbReference type="STRING" id="1073423.SAMN04488700_1634"/>
<dbReference type="PIRSF" id="PIRSF006156">
    <property type="entry name" value="YafQ"/>
    <property type="match status" value="1"/>
</dbReference>
<reference evidence="3 4" key="1">
    <citation type="submission" date="2017-04" db="EMBL/GenBank/DDBJ databases">
        <authorList>
            <person name="Afonso C.L."/>
            <person name="Miller P.J."/>
            <person name="Scott M.A."/>
            <person name="Spackman E."/>
            <person name="Goraichik I."/>
            <person name="Dimitrov K.M."/>
            <person name="Suarez D.L."/>
            <person name="Swayne D.E."/>
        </authorList>
    </citation>
    <scope>NUCLEOTIDE SEQUENCE [LARGE SCALE GENOMIC DNA]</scope>
    <source>
        <strain evidence="3 4">LMG26642</strain>
    </source>
</reference>
<dbReference type="NCBIfam" id="TIGR02385">
    <property type="entry name" value="RelE_StbE"/>
    <property type="match status" value="1"/>
</dbReference>
<protein>
    <submittedName>
        <fullName evidence="3">mRNA interferase YafQ</fullName>
    </submittedName>
</protein>
<evidence type="ECO:0000313" key="3">
    <source>
        <dbReference type="EMBL" id="SMH34102.1"/>
    </source>
</evidence>
<dbReference type="InterPro" id="IPR035093">
    <property type="entry name" value="RelE/ParE_toxin_dom_sf"/>
</dbReference>
<evidence type="ECO:0000313" key="4">
    <source>
        <dbReference type="Proteomes" id="UP000193435"/>
    </source>
</evidence>
<name>A0A1X7N954_9LACT</name>
<dbReference type="Pfam" id="PF15738">
    <property type="entry name" value="YafQ_toxin"/>
    <property type="match status" value="1"/>
</dbReference>
<proteinExistence type="predicted"/>
<dbReference type="Proteomes" id="UP000193435">
    <property type="component" value="Unassembled WGS sequence"/>
</dbReference>
<keyword evidence="1" id="KW-1277">Toxin-antitoxin system</keyword>
<dbReference type="PANTHER" id="PTHR40588:SF1">
    <property type="entry name" value="MRNA INTERFERASE TOXIN YAFQ"/>
    <property type="match status" value="1"/>
</dbReference>
<dbReference type="InterPro" id="IPR007712">
    <property type="entry name" value="RelE/ParE_toxin"/>
</dbReference>
<dbReference type="GO" id="GO:0006415">
    <property type="term" value="P:translational termination"/>
    <property type="evidence" value="ECO:0007669"/>
    <property type="project" value="TreeGrafter"/>
</dbReference>
<dbReference type="EMBL" id="FXBJ01000002">
    <property type="protein sequence ID" value="SMH34102.1"/>
    <property type="molecule type" value="Genomic_DNA"/>
</dbReference>
<dbReference type="SUPFAM" id="SSF143011">
    <property type="entry name" value="RelE-like"/>
    <property type="match status" value="1"/>
</dbReference>
<dbReference type="GO" id="GO:0006402">
    <property type="term" value="P:mRNA catabolic process"/>
    <property type="evidence" value="ECO:0007669"/>
    <property type="project" value="TreeGrafter"/>
</dbReference>
<dbReference type="GO" id="GO:0004521">
    <property type="term" value="F:RNA endonuclease activity"/>
    <property type="evidence" value="ECO:0007669"/>
    <property type="project" value="TreeGrafter"/>
</dbReference>
<evidence type="ECO:0000256" key="1">
    <source>
        <dbReference type="ARBA" id="ARBA00022649"/>
    </source>
</evidence>
<dbReference type="PANTHER" id="PTHR40588">
    <property type="entry name" value="MRNA INTERFERASE TOXIN YAFQ"/>
    <property type="match status" value="1"/>
</dbReference>
<accession>A0A1X7N954</accession>
<dbReference type="Gene3D" id="3.30.2310.20">
    <property type="entry name" value="RelE-like"/>
    <property type="match status" value="1"/>
</dbReference>
<dbReference type="OrthoDB" id="7030467at2"/>
<keyword evidence="4" id="KW-1185">Reference proteome</keyword>
<sequence>MSMLEMKQTTKFKKDLKRLKKRNLNLEKLKTAMKMIVEEIPLPEEEYRAHLLEPTKEYLNCWECHISGRNNDWLLIYKFYPAENLVSFIRTGTHSDVF</sequence>
<dbReference type="InterPro" id="IPR004386">
    <property type="entry name" value="Toxin_YafQ-like"/>
</dbReference>
<feature type="active site" description="Proton donor" evidence="2">
    <location>
        <position position="94"/>
    </location>
</feature>